<evidence type="ECO:0000256" key="14">
    <source>
        <dbReference type="ARBA" id="ARBA00023098"/>
    </source>
</evidence>
<sequence>MRKRILTAVVGLPLLFAMLYFGGIYLFITCVVLTSIGLWEYAQAVNRRLDCKIRFPFLFILGILILCFMKLDYGMVLPLLAVCFIAVFCTEVFLGKADVYRGMASVVGLVYIPMMFGFLLLFDTVPSGRCYLWMVFVIAFITDTAAYFTGMAIGKTKLAPKISPKKTVAGAVGGVVFAAIAMVIYGLILQYNFNFTLPIYMYIVLGVVGSIAGQCGDLTASMLKRKMDIKDFGKCLPGHGGILDRFDSILFIIPIVYIFAIYTFGYL</sequence>
<keyword evidence="10 18" id="KW-0808">Transferase</keyword>
<feature type="transmembrane region" description="Helical" evidence="19">
    <location>
        <begin position="131"/>
        <end position="148"/>
    </location>
</feature>
<evidence type="ECO:0000256" key="17">
    <source>
        <dbReference type="ARBA" id="ARBA00023264"/>
    </source>
</evidence>
<evidence type="ECO:0000313" key="20">
    <source>
        <dbReference type="EMBL" id="SDX71534.1"/>
    </source>
</evidence>
<evidence type="ECO:0000256" key="11">
    <source>
        <dbReference type="ARBA" id="ARBA00022692"/>
    </source>
</evidence>
<evidence type="ECO:0000256" key="8">
    <source>
        <dbReference type="ARBA" id="ARBA00022475"/>
    </source>
</evidence>
<keyword evidence="9" id="KW-0444">Lipid biosynthesis</keyword>
<dbReference type="EC" id="2.7.7.41" evidence="6 18"/>
<proteinExistence type="inferred from homology"/>
<dbReference type="GO" id="GO:0004605">
    <property type="term" value="F:phosphatidate cytidylyltransferase activity"/>
    <property type="evidence" value="ECO:0007669"/>
    <property type="project" value="UniProtKB-EC"/>
</dbReference>
<evidence type="ECO:0000256" key="12">
    <source>
        <dbReference type="ARBA" id="ARBA00022695"/>
    </source>
</evidence>
<keyword evidence="12 18" id="KW-0548">Nucleotidyltransferase</keyword>
<dbReference type="PANTHER" id="PTHR46382:SF1">
    <property type="entry name" value="PHOSPHATIDATE CYTIDYLYLTRANSFERASE"/>
    <property type="match status" value="1"/>
</dbReference>
<reference evidence="21" key="1">
    <citation type="submission" date="2016-10" db="EMBL/GenBank/DDBJ databases">
        <authorList>
            <person name="Varghese N."/>
            <person name="Submissions S."/>
        </authorList>
    </citation>
    <scope>NUCLEOTIDE SEQUENCE [LARGE SCALE GENOMIC DNA]</scope>
    <source>
        <strain evidence="21">VPI 5359</strain>
    </source>
</reference>
<protein>
    <recommendedName>
        <fullName evidence="7 18">Phosphatidate cytidylyltransferase</fullName>
        <ecNumber evidence="6 18">2.7.7.41</ecNumber>
    </recommendedName>
</protein>
<dbReference type="Proteomes" id="UP000199652">
    <property type="component" value="Unassembled WGS sequence"/>
</dbReference>
<keyword evidence="14" id="KW-0443">Lipid metabolism</keyword>
<feature type="transmembrane region" description="Helical" evidence="19">
    <location>
        <begin position="249"/>
        <end position="266"/>
    </location>
</feature>
<dbReference type="InterPro" id="IPR000374">
    <property type="entry name" value="PC_trans"/>
</dbReference>
<feature type="transmembrane region" description="Helical" evidence="19">
    <location>
        <begin position="12"/>
        <end position="41"/>
    </location>
</feature>
<comment type="pathway">
    <text evidence="3 18">Phospholipid metabolism; CDP-diacylglycerol biosynthesis; CDP-diacylglycerol from sn-glycerol 3-phosphate: step 3/3.</text>
</comment>
<dbReference type="GO" id="GO:0016024">
    <property type="term" value="P:CDP-diacylglycerol biosynthetic process"/>
    <property type="evidence" value="ECO:0007669"/>
    <property type="project" value="UniProtKB-UniPathway"/>
</dbReference>
<evidence type="ECO:0000256" key="15">
    <source>
        <dbReference type="ARBA" id="ARBA00023136"/>
    </source>
</evidence>
<comment type="subcellular location">
    <subcellularLocation>
        <location evidence="2">Cell membrane</location>
        <topology evidence="2">Multi-pass membrane protein</topology>
    </subcellularLocation>
</comment>
<evidence type="ECO:0000256" key="10">
    <source>
        <dbReference type="ARBA" id="ARBA00022679"/>
    </source>
</evidence>
<keyword evidence="13 19" id="KW-1133">Transmembrane helix</keyword>
<evidence type="ECO:0000256" key="19">
    <source>
        <dbReference type="SAM" id="Phobius"/>
    </source>
</evidence>
<comment type="pathway">
    <text evidence="4">Lipid metabolism.</text>
</comment>
<feature type="transmembrane region" description="Helical" evidence="19">
    <location>
        <begin position="53"/>
        <end position="71"/>
    </location>
</feature>
<feature type="transmembrane region" description="Helical" evidence="19">
    <location>
        <begin position="77"/>
        <end position="94"/>
    </location>
</feature>
<dbReference type="GO" id="GO:0005886">
    <property type="term" value="C:plasma membrane"/>
    <property type="evidence" value="ECO:0007669"/>
    <property type="project" value="UniProtKB-SubCell"/>
</dbReference>
<dbReference type="UniPathway" id="UPA00557">
    <property type="reaction ID" value="UER00614"/>
</dbReference>
<dbReference type="AlphaFoldDB" id="A0A1H3E0U7"/>
<evidence type="ECO:0000256" key="6">
    <source>
        <dbReference type="ARBA" id="ARBA00012487"/>
    </source>
</evidence>
<dbReference type="PANTHER" id="PTHR46382">
    <property type="entry name" value="PHOSPHATIDATE CYTIDYLYLTRANSFERASE"/>
    <property type="match status" value="1"/>
</dbReference>
<accession>A0A1H3E0U7</accession>
<comment type="similarity">
    <text evidence="5 18">Belongs to the CDS family.</text>
</comment>
<evidence type="ECO:0000256" key="9">
    <source>
        <dbReference type="ARBA" id="ARBA00022516"/>
    </source>
</evidence>
<evidence type="ECO:0000256" key="2">
    <source>
        <dbReference type="ARBA" id="ARBA00004651"/>
    </source>
</evidence>
<dbReference type="PROSITE" id="PS01315">
    <property type="entry name" value="CDS"/>
    <property type="match status" value="1"/>
</dbReference>
<keyword evidence="11 18" id="KW-0812">Transmembrane</keyword>
<evidence type="ECO:0000256" key="16">
    <source>
        <dbReference type="ARBA" id="ARBA00023209"/>
    </source>
</evidence>
<name>A0A1H3E0U7_EUBBA</name>
<dbReference type="RefSeq" id="WP_090244081.1">
    <property type="nucleotide sequence ID" value="NZ_FNOU01000006.1"/>
</dbReference>
<keyword evidence="17" id="KW-1208">Phospholipid metabolism</keyword>
<evidence type="ECO:0000256" key="5">
    <source>
        <dbReference type="ARBA" id="ARBA00010185"/>
    </source>
</evidence>
<keyword evidence="8" id="KW-1003">Cell membrane</keyword>
<dbReference type="OrthoDB" id="9799199at2"/>
<keyword evidence="21" id="KW-1185">Reference proteome</keyword>
<dbReference type="EMBL" id="FNOU01000006">
    <property type="protein sequence ID" value="SDX71534.1"/>
    <property type="molecule type" value="Genomic_DNA"/>
</dbReference>
<comment type="catalytic activity">
    <reaction evidence="1 18">
        <text>a 1,2-diacyl-sn-glycero-3-phosphate + CTP + H(+) = a CDP-1,2-diacyl-sn-glycerol + diphosphate</text>
        <dbReference type="Rhea" id="RHEA:16229"/>
        <dbReference type="ChEBI" id="CHEBI:15378"/>
        <dbReference type="ChEBI" id="CHEBI:33019"/>
        <dbReference type="ChEBI" id="CHEBI:37563"/>
        <dbReference type="ChEBI" id="CHEBI:58332"/>
        <dbReference type="ChEBI" id="CHEBI:58608"/>
        <dbReference type="EC" id="2.7.7.41"/>
    </reaction>
</comment>
<dbReference type="STRING" id="1528.SAMN04488579_10623"/>
<dbReference type="Pfam" id="PF01148">
    <property type="entry name" value="CTP_transf_1"/>
    <property type="match status" value="1"/>
</dbReference>
<organism evidence="20 21">
    <name type="scientific">Eubacterium barkeri</name>
    <name type="common">Clostridium barkeri</name>
    <dbReference type="NCBI Taxonomy" id="1528"/>
    <lineage>
        <taxon>Bacteria</taxon>
        <taxon>Bacillati</taxon>
        <taxon>Bacillota</taxon>
        <taxon>Clostridia</taxon>
        <taxon>Eubacteriales</taxon>
        <taxon>Eubacteriaceae</taxon>
        <taxon>Eubacterium</taxon>
    </lineage>
</organism>
<evidence type="ECO:0000256" key="13">
    <source>
        <dbReference type="ARBA" id="ARBA00022989"/>
    </source>
</evidence>
<feature type="transmembrane region" description="Helical" evidence="19">
    <location>
        <begin position="106"/>
        <end position="125"/>
    </location>
</feature>
<keyword evidence="15 19" id="KW-0472">Membrane</keyword>
<evidence type="ECO:0000256" key="1">
    <source>
        <dbReference type="ARBA" id="ARBA00001698"/>
    </source>
</evidence>
<evidence type="ECO:0000256" key="3">
    <source>
        <dbReference type="ARBA" id="ARBA00005119"/>
    </source>
</evidence>
<evidence type="ECO:0000256" key="4">
    <source>
        <dbReference type="ARBA" id="ARBA00005189"/>
    </source>
</evidence>
<evidence type="ECO:0000256" key="7">
    <source>
        <dbReference type="ARBA" id="ARBA00019373"/>
    </source>
</evidence>
<keyword evidence="16" id="KW-0594">Phospholipid biosynthesis</keyword>
<feature type="transmembrane region" description="Helical" evidence="19">
    <location>
        <begin position="199"/>
        <end position="220"/>
    </location>
</feature>
<feature type="transmembrane region" description="Helical" evidence="19">
    <location>
        <begin position="168"/>
        <end position="193"/>
    </location>
</feature>
<evidence type="ECO:0000313" key="21">
    <source>
        <dbReference type="Proteomes" id="UP000199652"/>
    </source>
</evidence>
<gene>
    <name evidence="20" type="ORF">SAMN04488579_10623</name>
</gene>
<evidence type="ECO:0000256" key="18">
    <source>
        <dbReference type="RuleBase" id="RU003938"/>
    </source>
</evidence>